<dbReference type="PANTHER" id="PTHR31465">
    <property type="entry name" value="PROTEIN RTA1-RELATED"/>
    <property type="match status" value="1"/>
</dbReference>
<protein>
    <recommendedName>
        <fullName evidence="8">RTA1 domain protein</fullName>
    </recommendedName>
</protein>
<feature type="transmembrane region" description="Helical" evidence="5">
    <location>
        <begin position="160"/>
        <end position="182"/>
    </location>
</feature>
<comment type="caution">
    <text evidence="6">The sequence shown here is derived from an EMBL/GenBank/DDBJ whole genome shotgun (WGS) entry which is preliminary data.</text>
</comment>
<dbReference type="Pfam" id="PF04479">
    <property type="entry name" value="RTA1"/>
    <property type="match status" value="1"/>
</dbReference>
<organism evidence="6 7">
    <name type="scientific">Mycena citricolor</name>
    <dbReference type="NCBI Taxonomy" id="2018698"/>
    <lineage>
        <taxon>Eukaryota</taxon>
        <taxon>Fungi</taxon>
        <taxon>Dikarya</taxon>
        <taxon>Basidiomycota</taxon>
        <taxon>Agaricomycotina</taxon>
        <taxon>Agaricomycetes</taxon>
        <taxon>Agaricomycetidae</taxon>
        <taxon>Agaricales</taxon>
        <taxon>Marasmiineae</taxon>
        <taxon>Mycenaceae</taxon>
        <taxon>Mycena</taxon>
    </lineage>
</organism>
<dbReference type="AlphaFoldDB" id="A0AAD2K0Z3"/>
<dbReference type="PANTHER" id="PTHR31465:SF15">
    <property type="entry name" value="LIPID TRANSPORTER ATNI-RELATED"/>
    <property type="match status" value="1"/>
</dbReference>
<evidence type="ECO:0000256" key="1">
    <source>
        <dbReference type="ARBA" id="ARBA00004141"/>
    </source>
</evidence>
<keyword evidence="2 5" id="KW-0812">Transmembrane</keyword>
<feature type="transmembrane region" description="Helical" evidence="5">
    <location>
        <begin position="203"/>
        <end position="224"/>
    </location>
</feature>
<feature type="transmembrane region" description="Helical" evidence="5">
    <location>
        <begin position="51"/>
        <end position="72"/>
    </location>
</feature>
<feature type="transmembrane region" description="Helical" evidence="5">
    <location>
        <begin position="126"/>
        <end position="148"/>
    </location>
</feature>
<feature type="transmembrane region" description="Helical" evidence="5">
    <location>
        <begin position="17"/>
        <end position="39"/>
    </location>
</feature>
<evidence type="ECO:0000256" key="5">
    <source>
        <dbReference type="SAM" id="Phobius"/>
    </source>
</evidence>
<feature type="transmembrane region" description="Helical" evidence="5">
    <location>
        <begin position="84"/>
        <end position="105"/>
    </location>
</feature>
<dbReference type="EMBL" id="CAVNYO010000184">
    <property type="protein sequence ID" value="CAK5272709.1"/>
    <property type="molecule type" value="Genomic_DNA"/>
</dbReference>
<keyword evidence="7" id="KW-1185">Reference proteome</keyword>
<accession>A0AAD2K0Z3</accession>
<reference evidence="6" key="1">
    <citation type="submission" date="2023-11" db="EMBL/GenBank/DDBJ databases">
        <authorList>
            <person name="De Vega J J."/>
            <person name="De Vega J J."/>
        </authorList>
    </citation>
    <scope>NUCLEOTIDE SEQUENCE</scope>
</reference>
<keyword evidence="4 5" id="KW-0472">Membrane</keyword>
<proteinExistence type="predicted"/>
<dbReference type="GO" id="GO:0016020">
    <property type="term" value="C:membrane"/>
    <property type="evidence" value="ECO:0007669"/>
    <property type="project" value="UniProtKB-SubCell"/>
</dbReference>
<sequence length="326" mass="36120">MQLKEVCMDPNSNANYSFMYCPSLPAAILFSVLFGLTTLVHVVQAIRHRKAFCWVLIMAGAWETAGLVLRVFNVVATTSLAFGLPSQLLILLAPLWVNAFLYMLMARFVHFYMPEKKIAGVSARRLSLIFVLLDITAFLMQATGGSMISGSDPSSALLGIHIYMGGIGLQEIFVLGFTGLVIRFHVVMKRLTDSGRAAAFWKWPLYLTYMSLSLITIRIIYRLVEFSSGLDSPITEHEAFFYVLDALPMLSVIVAWNAVHPGRVLVGPDSEFPKKIKMSRAQKKAAREAKKQAQSRDLEFGFGKQAESATQLMPAAQPLGWSGESV</sequence>
<comment type="subcellular location">
    <subcellularLocation>
        <location evidence="1">Membrane</location>
        <topology evidence="1">Multi-pass membrane protein</topology>
    </subcellularLocation>
</comment>
<evidence type="ECO:0008006" key="8">
    <source>
        <dbReference type="Google" id="ProtNLM"/>
    </source>
</evidence>
<gene>
    <name evidence="6" type="ORF">MYCIT1_LOCUS18552</name>
</gene>
<dbReference type="Proteomes" id="UP001295794">
    <property type="component" value="Unassembled WGS sequence"/>
</dbReference>
<evidence type="ECO:0000256" key="3">
    <source>
        <dbReference type="ARBA" id="ARBA00022989"/>
    </source>
</evidence>
<evidence type="ECO:0000313" key="7">
    <source>
        <dbReference type="Proteomes" id="UP001295794"/>
    </source>
</evidence>
<evidence type="ECO:0000256" key="2">
    <source>
        <dbReference type="ARBA" id="ARBA00022692"/>
    </source>
</evidence>
<name>A0AAD2K0Z3_9AGAR</name>
<evidence type="ECO:0000256" key="4">
    <source>
        <dbReference type="ARBA" id="ARBA00023136"/>
    </source>
</evidence>
<evidence type="ECO:0000313" key="6">
    <source>
        <dbReference type="EMBL" id="CAK5272709.1"/>
    </source>
</evidence>
<feature type="transmembrane region" description="Helical" evidence="5">
    <location>
        <begin position="239"/>
        <end position="259"/>
    </location>
</feature>
<keyword evidence="3 5" id="KW-1133">Transmembrane helix</keyword>
<dbReference type="InterPro" id="IPR007568">
    <property type="entry name" value="RTA1"/>
</dbReference>